<protein>
    <submittedName>
        <fullName evidence="1">Uncharacterized protein</fullName>
    </submittedName>
</protein>
<keyword evidence="2" id="KW-1185">Reference proteome</keyword>
<evidence type="ECO:0000313" key="2">
    <source>
        <dbReference type="Proteomes" id="UP000244224"/>
    </source>
</evidence>
<proteinExistence type="predicted"/>
<dbReference type="Proteomes" id="UP000244224">
    <property type="component" value="Unassembled WGS sequence"/>
</dbReference>
<dbReference type="AlphaFoldDB" id="A0A2T6B879"/>
<organism evidence="1 2">
    <name type="scientific">Gemmobacter caeni</name>
    <dbReference type="NCBI Taxonomy" id="589035"/>
    <lineage>
        <taxon>Bacteria</taxon>
        <taxon>Pseudomonadati</taxon>
        <taxon>Pseudomonadota</taxon>
        <taxon>Alphaproteobacteria</taxon>
        <taxon>Rhodobacterales</taxon>
        <taxon>Paracoccaceae</taxon>
        <taxon>Gemmobacter</taxon>
    </lineage>
</organism>
<evidence type="ECO:0000313" key="1">
    <source>
        <dbReference type="EMBL" id="PTX52232.1"/>
    </source>
</evidence>
<gene>
    <name evidence="1" type="ORF">C8N34_10210</name>
</gene>
<reference evidence="1 2" key="1">
    <citation type="submission" date="2018-04" db="EMBL/GenBank/DDBJ databases">
        <title>Genomic Encyclopedia of Archaeal and Bacterial Type Strains, Phase II (KMG-II): from individual species to whole genera.</title>
        <authorList>
            <person name="Goeker M."/>
        </authorList>
    </citation>
    <scope>NUCLEOTIDE SEQUENCE [LARGE SCALE GENOMIC DNA]</scope>
    <source>
        <strain evidence="1 2">DSM 21823</strain>
    </source>
</reference>
<name>A0A2T6B879_9RHOB</name>
<comment type="caution">
    <text evidence="1">The sequence shown here is derived from an EMBL/GenBank/DDBJ whole genome shotgun (WGS) entry which is preliminary data.</text>
</comment>
<sequence length="94" mass="10273">MICAFFDAQRKGVSVTRPIEKMRTTTQILEGVASGIVDPDEAIEALHMNNRAELLNALADRHLPPPKPPKEQVEAELAAAMPLLLRMEAAIRGS</sequence>
<accession>A0A2T6B879</accession>
<dbReference type="EMBL" id="QBKP01000002">
    <property type="protein sequence ID" value="PTX52232.1"/>
    <property type="molecule type" value="Genomic_DNA"/>
</dbReference>